<dbReference type="Proteomes" id="UP000749646">
    <property type="component" value="Unassembled WGS sequence"/>
</dbReference>
<feature type="region of interest" description="Disordered" evidence="2">
    <location>
        <begin position="125"/>
        <end position="175"/>
    </location>
</feature>
<evidence type="ECO:0000313" key="3">
    <source>
        <dbReference type="EMBL" id="KAF9984385.1"/>
    </source>
</evidence>
<evidence type="ECO:0000313" key="4">
    <source>
        <dbReference type="Proteomes" id="UP000749646"/>
    </source>
</evidence>
<proteinExistence type="predicted"/>
<dbReference type="EMBL" id="JAAAHW010003391">
    <property type="protein sequence ID" value="KAF9984385.1"/>
    <property type="molecule type" value="Genomic_DNA"/>
</dbReference>
<sequence>MSDVDDAGPSSATKTRFRGFKNKDAEEELLRAIRDRSPLNARYGEKQKRWQQVYEDLKNNDTRRSSQWYHGLSVRSCQIRWSVLAKEYEDQLKASKRPDWVHQPAHNPRLELLKELYDVDQGTAKDGVYSNETPQAKPTKRQWQHDVNDILEAGERERSQESTDTDDNGATVAGSANVSGKRMKMMTLHDQLSDVVEVWKEQLEHQKEWTAIQREQAATRQEIAAVLHETKEALREQKEALREQKEALREQKEVNKALVDVLGALCRKLP</sequence>
<comment type="caution">
    <text evidence="3">The sequence shown here is derived from an EMBL/GenBank/DDBJ whole genome shotgun (WGS) entry which is preliminary data.</text>
</comment>
<dbReference type="AlphaFoldDB" id="A0A9P6MAC3"/>
<feature type="coiled-coil region" evidence="1">
    <location>
        <begin position="224"/>
        <end position="258"/>
    </location>
</feature>
<protein>
    <submittedName>
        <fullName evidence="3">Uncharacterized protein</fullName>
    </submittedName>
</protein>
<accession>A0A9P6MAC3</accession>
<feature type="compositionally biased region" description="Basic and acidic residues" evidence="2">
    <location>
        <begin position="143"/>
        <end position="161"/>
    </location>
</feature>
<reference evidence="3" key="1">
    <citation type="journal article" date="2020" name="Fungal Divers.">
        <title>Resolving the Mortierellaceae phylogeny through synthesis of multi-gene phylogenetics and phylogenomics.</title>
        <authorList>
            <person name="Vandepol N."/>
            <person name="Liber J."/>
            <person name="Desiro A."/>
            <person name="Na H."/>
            <person name="Kennedy M."/>
            <person name="Barry K."/>
            <person name="Grigoriev I.V."/>
            <person name="Miller A.N."/>
            <person name="O'Donnell K."/>
            <person name="Stajich J.E."/>
            <person name="Bonito G."/>
        </authorList>
    </citation>
    <scope>NUCLEOTIDE SEQUENCE</scope>
    <source>
        <strain evidence="3">MES-2147</strain>
    </source>
</reference>
<gene>
    <name evidence="3" type="ORF">BGZ65_000500</name>
</gene>
<keyword evidence="4" id="KW-1185">Reference proteome</keyword>
<keyword evidence="1" id="KW-0175">Coiled coil</keyword>
<evidence type="ECO:0000256" key="1">
    <source>
        <dbReference type="SAM" id="Coils"/>
    </source>
</evidence>
<name>A0A9P6MAC3_9FUNG</name>
<evidence type="ECO:0000256" key="2">
    <source>
        <dbReference type="SAM" id="MobiDB-lite"/>
    </source>
</evidence>
<organism evidence="3 4">
    <name type="scientific">Modicella reniformis</name>
    <dbReference type="NCBI Taxonomy" id="1440133"/>
    <lineage>
        <taxon>Eukaryota</taxon>
        <taxon>Fungi</taxon>
        <taxon>Fungi incertae sedis</taxon>
        <taxon>Mucoromycota</taxon>
        <taxon>Mortierellomycotina</taxon>
        <taxon>Mortierellomycetes</taxon>
        <taxon>Mortierellales</taxon>
        <taxon>Mortierellaceae</taxon>
        <taxon>Modicella</taxon>
    </lineage>
</organism>